<keyword evidence="3" id="KW-1185">Reference proteome</keyword>
<protein>
    <submittedName>
        <fullName evidence="2">Uncharacterized protein DUF4345</fullName>
    </submittedName>
</protein>
<keyword evidence="1" id="KW-0812">Transmembrane</keyword>
<feature type="transmembrane region" description="Helical" evidence="1">
    <location>
        <begin position="73"/>
        <end position="95"/>
    </location>
</feature>
<comment type="caution">
    <text evidence="2">The sequence shown here is derived from an EMBL/GenBank/DDBJ whole genome shotgun (WGS) entry which is preliminary data.</text>
</comment>
<proteinExistence type="predicted"/>
<keyword evidence="1" id="KW-1133">Transmembrane helix</keyword>
<evidence type="ECO:0000256" key="1">
    <source>
        <dbReference type="SAM" id="Phobius"/>
    </source>
</evidence>
<dbReference type="InterPro" id="IPR025597">
    <property type="entry name" value="DUF4345"/>
</dbReference>
<evidence type="ECO:0000313" key="3">
    <source>
        <dbReference type="Proteomes" id="UP000295714"/>
    </source>
</evidence>
<dbReference type="AlphaFoldDB" id="A0A4R1KUH1"/>
<reference evidence="2 3" key="1">
    <citation type="journal article" date="2015" name="Stand. Genomic Sci.">
        <title>Genomic Encyclopedia of Bacterial and Archaeal Type Strains, Phase III: the genomes of soil and plant-associated and newly described type strains.</title>
        <authorList>
            <person name="Whitman W.B."/>
            <person name="Woyke T."/>
            <person name="Klenk H.P."/>
            <person name="Zhou Y."/>
            <person name="Lilburn T.G."/>
            <person name="Beck B.J."/>
            <person name="De Vos P."/>
            <person name="Vandamme P."/>
            <person name="Eisen J.A."/>
            <person name="Garrity G."/>
            <person name="Hugenholtz P."/>
            <person name="Kyrpides N.C."/>
        </authorList>
    </citation>
    <scope>NUCLEOTIDE SEQUENCE [LARGE SCALE GENOMIC DNA]</scope>
    <source>
        <strain evidence="2 3">CECT 8445</strain>
    </source>
</reference>
<feature type="transmembrane region" description="Helical" evidence="1">
    <location>
        <begin position="12"/>
        <end position="29"/>
    </location>
</feature>
<dbReference type="Proteomes" id="UP000295714">
    <property type="component" value="Unassembled WGS sequence"/>
</dbReference>
<dbReference type="RefSeq" id="WP_132704907.1">
    <property type="nucleotide sequence ID" value="NZ_SMGI01000002.1"/>
</dbReference>
<sequence>MTKKEIILKIHLVISVIIVFPVAISYGFFPDLEFELFPKTIDEHNFYKAIMGLYIACAFIWILGIFKTNYLKTALITNVVFMLGLGFGRITSMLIDGLPTQGYVIGTFLELFLGCYGIWVLVSQHQRTANTKTNE</sequence>
<evidence type="ECO:0000313" key="2">
    <source>
        <dbReference type="EMBL" id="TCK67879.1"/>
    </source>
</evidence>
<dbReference type="Pfam" id="PF14248">
    <property type="entry name" value="DUF4345"/>
    <property type="match status" value="1"/>
</dbReference>
<accession>A0A4R1KUH1</accession>
<organism evidence="2 3">
    <name type="scientific">Winogradskyella wandonensis</name>
    <dbReference type="NCBI Taxonomy" id="1442586"/>
    <lineage>
        <taxon>Bacteria</taxon>
        <taxon>Pseudomonadati</taxon>
        <taxon>Bacteroidota</taxon>
        <taxon>Flavobacteriia</taxon>
        <taxon>Flavobacteriales</taxon>
        <taxon>Flavobacteriaceae</taxon>
        <taxon>Winogradskyella</taxon>
    </lineage>
</organism>
<gene>
    <name evidence="2" type="ORF">DFQ05_1662</name>
</gene>
<keyword evidence="1" id="KW-0472">Membrane</keyword>
<feature type="transmembrane region" description="Helical" evidence="1">
    <location>
        <begin position="101"/>
        <end position="122"/>
    </location>
</feature>
<name>A0A4R1KUH1_9FLAO</name>
<dbReference type="EMBL" id="SMGI01000002">
    <property type="protein sequence ID" value="TCK67879.1"/>
    <property type="molecule type" value="Genomic_DNA"/>
</dbReference>
<dbReference type="OrthoDB" id="1188911at2"/>
<feature type="transmembrane region" description="Helical" evidence="1">
    <location>
        <begin position="49"/>
        <end position="66"/>
    </location>
</feature>